<dbReference type="EMBL" id="JACJFM010000001">
    <property type="protein sequence ID" value="MBB1485190.1"/>
    <property type="molecule type" value="Genomic_DNA"/>
</dbReference>
<feature type="region of interest" description="Disordered" evidence="1">
    <location>
        <begin position="50"/>
        <end position="72"/>
    </location>
</feature>
<dbReference type="RefSeq" id="WP_182806965.1">
    <property type="nucleotide sequence ID" value="NZ_JACJFM010000001.1"/>
</dbReference>
<keyword evidence="3" id="KW-1185">Reference proteome</keyword>
<reference evidence="2 3" key="1">
    <citation type="submission" date="2020-08" db="EMBL/GenBank/DDBJ databases">
        <title>Oceanospirillum sp. nov. isolated from marine sediment.</title>
        <authorList>
            <person name="Ji X."/>
        </authorList>
    </citation>
    <scope>NUCLEOTIDE SEQUENCE [LARGE SCALE GENOMIC DNA]</scope>
    <source>
        <strain evidence="2 3">D5</strain>
    </source>
</reference>
<organism evidence="2 3">
    <name type="scientific">Oceanospirillum sediminis</name>
    <dbReference type="NCBI Taxonomy" id="2760088"/>
    <lineage>
        <taxon>Bacteria</taxon>
        <taxon>Pseudomonadati</taxon>
        <taxon>Pseudomonadota</taxon>
        <taxon>Gammaproteobacteria</taxon>
        <taxon>Oceanospirillales</taxon>
        <taxon>Oceanospirillaceae</taxon>
        <taxon>Oceanospirillum</taxon>
    </lineage>
</organism>
<gene>
    <name evidence="2" type="ORF">H4O21_00965</name>
</gene>
<proteinExistence type="predicted"/>
<dbReference type="Proteomes" id="UP000565262">
    <property type="component" value="Unassembled WGS sequence"/>
</dbReference>
<dbReference type="AlphaFoldDB" id="A0A839IKF0"/>
<protein>
    <submittedName>
        <fullName evidence="2">Uncharacterized protein</fullName>
    </submittedName>
</protein>
<feature type="compositionally biased region" description="Basic and acidic residues" evidence="1">
    <location>
        <begin position="50"/>
        <end position="69"/>
    </location>
</feature>
<accession>A0A839IKF0</accession>
<evidence type="ECO:0000313" key="2">
    <source>
        <dbReference type="EMBL" id="MBB1485190.1"/>
    </source>
</evidence>
<name>A0A839IKF0_9GAMM</name>
<evidence type="ECO:0000256" key="1">
    <source>
        <dbReference type="SAM" id="MobiDB-lite"/>
    </source>
</evidence>
<comment type="caution">
    <text evidence="2">The sequence shown here is derived from an EMBL/GenBank/DDBJ whole genome shotgun (WGS) entry which is preliminary data.</text>
</comment>
<evidence type="ECO:0000313" key="3">
    <source>
        <dbReference type="Proteomes" id="UP000565262"/>
    </source>
</evidence>
<sequence length="158" mass="17654">MIRTVIFLAGITFSAIEVYASAFDDEVIRQRAKLSQGEANEYISQKYGHEDTRRMTNQSRDGETEHYGEFEFDSPGQGRDNIVIKIDVDSDIASKGDCISVGSVDVDGVSIRKLTLDVEFEEINHYNRGACIEIGNIKGAQYINEVDVIINGDKVRAR</sequence>